<feature type="transmembrane region" description="Helical" evidence="1">
    <location>
        <begin position="226"/>
        <end position="243"/>
    </location>
</feature>
<keyword evidence="1" id="KW-0472">Membrane</keyword>
<evidence type="ECO:0000313" key="3">
    <source>
        <dbReference type="Proteomes" id="UP001597459"/>
    </source>
</evidence>
<feature type="transmembrane region" description="Helical" evidence="1">
    <location>
        <begin position="12"/>
        <end position="33"/>
    </location>
</feature>
<gene>
    <name evidence="2" type="ORF">ACFSTE_12315</name>
</gene>
<keyword evidence="3" id="KW-1185">Reference proteome</keyword>
<evidence type="ECO:0000313" key="2">
    <source>
        <dbReference type="EMBL" id="MFD2591613.1"/>
    </source>
</evidence>
<name>A0ABW5N8L4_9FLAO</name>
<keyword evidence="1" id="KW-0812">Transmembrane</keyword>
<feature type="transmembrane region" description="Helical" evidence="1">
    <location>
        <begin position="39"/>
        <end position="56"/>
    </location>
</feature>
<dbReference type="Proteomes" id="UP001597459">
    <property type="component" value="Unassembled WGS sequence"/>
</dbReference>
<dbReference type="RefSeq" id="WP_176027290.1">
    <property type="nucleotide sequence ID" value="NZ_JBHSJV010000001.1"/>
</dbReference>
<accession>A0ABW5N8L4</accession>
<feature type="transmembrane region" description="Helical" evidence="1">
    <location>
        <begin position="197"/>
        <end position="214"/>
    </location>
</feature>
<feature type="transmembrane region" description="Helical" evidence="1">
    <location>
        <begin position="76"/>
        <end position="93"/>
    </location>
</feature>
<feature type="transmembrane region" description="Helical" evidence="1">
    <location>
        <begin position="99"/>
        <end position="117"/>
    </location>
</feature>
<evidence type="ECO:0008006" key="4">
    <source>
        <dbReference type="Google" id="ProtNLM"/>
    </source>
</evidence>
<organism evidence="2 3">
    <name type="scientific">Aquimarina hainanensis</name>
    <dbReference type="NCBI Taxonomy" id="1578017"/>
    <lineage>
        <taxon>Bacteria</taxon>
        <taxon>Pseudomonadati</taxon>
        <taxon>Bacteroidota</taxon>
        <taxon>Flavobacteriia</taxon>
        <taxon>Flavobacteriales</taxon>
        <taxon>Flavobacteriaceae</taxon>
        <taxon>Aquimarina</taxon>
    </lineage>
</organism>
<sequence>MKTLKRIFDFYVNGSIHVAIAVCCLVVVTFMKYELPIDYQFLIFSFLGVIVAYNLVKYANVSKLYHKRLTGSMRGIRFLTIACAVLFLYYTFLMPLRTVVILVPFVLLTVLYAFPVFPNKKNLRSYAGVKIFIIGIVWAGVSVLMPIIHVRIAIDMDVLVETIQRFLFVVVMMMPFEVRDLQYDDEDLGTIPQMIGVTRAKVFGGVLLVFFLLLTGAKEELMSAEILSTISITAISLLFLWGTKKEQSEYFCSFWVESVPIMWLGILLVLR</sequence>
<reference evidence="3" key="1">
    <citation type="journal article" date="2019" name="Int. J. Syst. Evol. Microbiol.">
        <title>The Global Catalogue of Microorganisms (GCM) 10K type strain sequencing project: providing services to taxonomists for standard genome sequencing and annotation.</title>
        <authorList>
            <consortium name="The Broad Institute Genomics Platform"/>
            <consortium name="The Broad Institute Genome Sequencing Center for Infectious Disease"/>
            <person name="Wu L."/>
            <person name="Ma J."/>
        </authorList>
    </citation>
    <scope>NUCLEOTIDE SEQUENCE [LARGE SCALE GENOMIC DNA]</scope>
    <source>
        <strain evidence="3">KCTC 42423</strain>
    </source>
</reference>
<comment type="caution">
    <text evidence="2">The sequence shown here is derived from an EMBL/GenBank/DDBJ whole genome shotgun (WGS) entry which is preliminary data.</text>
</comment>
<keyword evidence="1" id="KW-1133">Transmembrane helix</keyword>
<feature type="transmembrane region" description="Helical" evidence="1">
    <location>
        <begin position="250"/>
        <end position="270"/>
    </location>
</feature>
<protein>
    <recommendedName>
        <fullName evidence="4">Prenyltransferase</fullName>
    </recommendedName>
</protein>
<dbReference type="EMBL" id="JBHULX010000022">
    <property type="protein sequence ID" value="MFD2591613.1"/>
    <property type="molecule type" value="Genomic_DNA"/>
</dbReference>
<proteinExistence type="predicted"/>
<evidence type="ECO:0000256" key="1">
    <source>
        <dbReference type="SAM" id="Phobius"/>
    </source>
</evidence>
<feature type="transmembrane region" description="Helical" evidence="1">
    <location>
        <begin position="129"/>
        <end position="152"/>
    </location>
</feature>